<dbReference type="PROSITE" id="PS50234">
    <property type="entry name" value="VWFA"/>
    <property type="match status" value="1"/>
</dbReference>
<dbReference type="Gene3D" id="3.40.50.410">
    <property type="entry name" value="von Willebrand factor, type A domain"/>
    <property type="match status" value="1"/>
</dbReference>
<dbReference type="SUPFAM" id="SSF53300">
    <property type="entry name" value="vWA-like"/>
    <property type="match status" value="1"/>
</dbReference>
<feature type="transmembrane region" description="Helical" evidence="2">
    <location>
        <begin position="41"/>
        <end position="60"/>
    </location>
</feature>
<dbReference type="InterPro" id="IPR002035">
    <property type="entry name" value="VWF_A"/>
</dbReference>
<protein>
    <submittedName>
        <fullName evidence="4">VWA domain-containing protein</fullName>
    </submittedName>
</protein>
<evidence type="ECO:0000256" key="2">
    <source>
        <dbReference type="SAM" id="Phobius"/>
    </source>
</evidence>
<sequence length="394" mass="42765">MTRRSLKRPSQSSRSVFVGGDNSGRINTGDTTVEMPRIVRVPLAVLLAAALTVGVGWLYFDWFSPKLAPNYRTQFLIDTAAGTDPQGMTTVATSLGKTVVNSGDEDALALRRFGGRCGATDNTARLVGFDVDNREEITRAAGRMRPAGGPTLVRGIVQAVEDFSEPFDRKARQVNRIIVVTRHGVDACEDDIAFVEKEIRERVGAAGLSLQFRVVGFQVPDDQRRTLDRIATAAEAPQPVYVENASGLDRTLDWFSNAEPVLASAQRIVDTLNTTVDQVNTAIRAVKDGRLDTADGTLGRARKAVNGTRPEFDDLTGRARNPDARNVNEAADRLRRKQKQVVDAASRVLESAEAGSPLDPRMQAFQRAAAAYNDETKAMNKLLAALRGKLTGAS</sequence>
<reference evidence="4" key="1">
    <citation type="submission" date="2020-01" db="EMBL/GenBank/DDBJ databases">
        <title>Insect and environment-associated Actinomycetes.</title>
        <authorList>
            <person name="Currrie C."/>
            <person name="Chevrette M."/>
            <person name="Carlson C."/>
            <person name="Stubbendieck R."/>
            <person name="Wendt-Pienkowski E."/>
        </authorList>
    </citation>
    <scope>NUCLEOTIDE SEQUENCE</scope>
    <source>
        <strain evidence="4">SID7499</strain>
    </source>
</reference>
<dbReference type="EMBL" id="JAAGMN010001396">
    <property type="protein sequence ID" value="NEE07513.1"/>
    <property type="molecule type" value="Genomic_DNA"/>
</dbReference>
<evidence type="ECO:0000256" key="1">
    <source>
        <dbReference type="SAM" id="MobiDB-lite"/>
    </source>
</evidence>
<feature type="region of interest" description="Disordered" evidence="1">
    <location>
        <begin position="1"/>
        <end position="30"/>
    </location>
</feature>
<keyword evidence="2" id="KW-1133">Transmembrane helix</keyword>
<organism evidence="4">
    <name type="scientific">Streptomyces sp. SID7499</name>
    <dbReference type="NCBI Taxonomy" id="2706086"/>
    <lineage>
        <taxon>Bacteria</taxon>
        <taxon>Bacillati</taxon>
        <taxon>Actinomycetota</taxon>
        <taxon>Actinomycetes</taxon>
        <taxon>Kitasatosporales</taxon>
        <taxon>Streptomycetaceae</taxon>
        <taxon>Streptomyces</taxon>
    </lineage>
</organism>
<accession>A0A6G3WQ13</accession>
<evidence type="ECO:0000259" key="3">
    <source>
        <dbReference type="PROSITE" id="PS50234"/>
    </source>
</evidence>
<keyword evidence="2" id="KW-0812">Transmembrane</keyword>
<name>A0A6G3WQ13_9ACTN</name>
<gene>
    <name evidence="4" type="ORF">G3M58_13765</name>
</gene>
<evidence type="ECO:0000313" key="4">
    <source>
        <dbReference type="EMBL" id="NEE07513.1"/>
    </source>
</evidence>
<dbReference type="AlphaFoldDB" id="A0A6G3WQ13"/>
<keyword evidence="2" id="KW-0472">Membrane</keyword>
<dbReference type="InterPro" id="IPR036465">
    <property type="entry name" value="vWFA_dom_sf"/>
</dbReference>
<comment type="caution">
    <text evidence="4">The sequence shown here is derived from an EMBL/GenBank/DDBJ whole genome shotgun (WGS) entry which is preliminary data.</text>
</comment>
<feature type="domain" description="VWFA" evidence="3">
    <location>
        <begin position="72"/>
        <end position="255"/>
    </location>
</feature>
<proteinExistence type="predicted"/>